<dbReference type="InterPro" id="IPR008580">
    <property type="entry name" value="PPPDE_dom"/>
</dbReference>
<keyword evidence="7" id="KW-1185">Reference proteome</keyword>
<keyword evidence="4" id="KW-0732">Signal</keyword>
<evidence type="ECO:0000256" key="3">
    <source>
        <dbReference type="ARBA" id="ARBA00022801"/>
    </source>
</evidence>
<comment type="similarity">
    <text evidence="1">Belongs to the DeSI family.</text>
</comment>
<protein>
    <recommendedName>
        <fullName evidence="5">PPPDE domain-containing protein</fullName>
    </recommendedName>
</protein>
<evidence type="ECO:0000256" key="2">
    <source>
        <dbReference type="ARBA" id="ARBA00022670"/>
    </source>
</evidence>
<dbReference type="AlphaFoldDB" id="A0AAV2SPJ7"/>
<dbReference type="GO" id="GO:0006508">
    <property type="term" value="P:proteolysis"/>
    <property type="evidence" value="ECO:0007669"/>
    <property type="project" value="UniProtKB-KW"/>
</dbReference>
<dbReference type="Gene3D" id="3.90.1720.30">
    <property type="entry name" value="PPPDE domains"/>
    <property type="match status" value="1"/>
</dbReference>
<evidence type="ECO:0000313" key="7">
    <source>
        <dbReference type="Proteomes" id="UP001497623"/>
    </source>
</evidence>
<evidence type="ECO:0000256" key="4">
    <source>
        <dbReference type="SAM" id="SignalP"/>
    </source>
</evidence>
<feature type="signal peptide" evidence="4">
    <location>
        <begin position="1"/>
        <end position="31"/>
    </location>
</feature>
<proteinExistence type="inferred from homology"/>
<name>A0AAV2SPJ7_MEGNR</name>
<keyword evidence="2" id="KW-0645">Protease</keyword>
<feature type="domain" description="PPPDE" evidence="5">
    <location>
        <begin position="41"/>
        <end position="174"/>
    </location>
</feature>
<accession>A0AAV2SPJ7</accession>
<feature type="chain" id="PRO_5043707803" description="PPPDE domain-containing protein" evidence="4">
    <location>
        <begin position="32"/>
        <end position="174"/>
    </location>
</feature>
<dbReference type="Pfam" id="PF05903">
    <property type="entry name" value="Peptidase_C97"/>
    <property type="match status" value="1"/>
</dbReference>
<comment type="caution">
    <text evidence="6">The sequence shown here is derived from an EMBL/GenBank/DDBJ whole genome shotgun (WGS) entry which is preliminary data.</text>
</comment>
<gene>
    <name evidence="6" type="ORF">MNOR_LOCUS39966</name>
</gene>
<dbReference type="PROSITE" id="PS51858">
    <property type="entry name" value="PPPDE"/>
    <property type="match status" value="1"/>
</dbReference>
<dbReference type="EMBL" id="CAXKWB010112473">
    <property type="protein sequence ID" value="CAL4234056.1"/>
    <property type="molecule type" value="Genomic_DNA"/>
</dbReference>
<dbReference type="Proteomes" id="UP001497623">
    <property type="component" value="Unassembled WGS sequence"/>
</dbReference>
<sequence>MATAANLRPSIVYLSIVLVLMSLSTKVQVSAKCNPKVPGKNEVWLYQFSKGIVSYHTGLGFSDGTNSGYWKFGNGISSLESCRDDSFDKTGTFDRKHFLGYVYKSLSEVQKIVDRLGGKYGEPCSYVNSADDCFTSDNYNFSVWNCNHFTAWLAEELGVWDEYPDTVWAFRNIG</sequence>
<dbReference type="InterPro" id="IPR042266">
    <property type="entry name" value="PPPDE_sf"/>
</dbReference>
<evidence type="ECO:0000259" key="5">
    <source>
        <dbReference type="PROSITE" id="PS51858"/>
    </source>
</evidence>
<evidence type="ECO:0000313" key="6">
    <source>
        <dbReference type="EMBL" id="CAL4234056.1"/>
    </source>
</evidence>
<reference evidence="6 7" key="1">
    <citation type="submission" date="2024-05" db="EMBL/GenBank/DDBJ databases">
        <authorList>
            <person name="Wallberg A."/>
        </authorList>
    </citation>
    <scope>NUCLEOTIDE SEQUENCE [LARGE SCALE GENOMIC DNA]</scope>
</reference>
<dbReference type="GO" id="GO:0008233">
    <property type="term" value="F:peptidase activity"/>
    <property type="evidence" value="ECO:0007669"/>
    <property type="project" value="UniProtKB-KW"/>
</dbReference>
<organism evidence="6 7">
    <name type="scientific">Meganyctiphanes norvegica</name>
    <name type="common">Northern krill</name>
    <name type="synonym">Thysanopoda norvegica</name>
    <dbReference type="NCBI Taxonomy" id="48144"/>
    <lineage>
        <taxon>Eukaryota</taxon>
        <taxon>Metazoa</taxon>
        <taxon>Ecdysozoa</taxon>
        <taxon>Arthropoda</taxon>
        <taxon>Crustacea</taxon>
        <taxon>Multicrustacea</taxon>
        <taxon>Malacostraca</taxon>
        <taxon>Eumalacostraca</taxon>
        <taxon>Eucarida</taxon>
        <taxon>Euphausiacea</taxon>
        <taxon>Euphausiidae</taxon>
        <taxon>Meganyctiphanes</taxon>
    </lineage>
</organism>
<evidence type="ECO:0000256" key="1">
    <source>
        <dbReference type="ARBA" id="ARBA00008140"/>
    </source>
</evidence>
<keyword evidence="3" id="KW-0378">Hydrolase</keyword>